<reference evidence="15 16" key="1">
    <citation type="journal article" date="2015" name="Genome Announc.">
        <title>Draft Genome Sequences of Marine Isolates of Thalassomonas viridans and Thalassomonas actiniarum.</title>
        <authorList>
            <person name="Olonade I."/>
            <person name="van Zyl L.J."/>
            <person name="Trindade M."/>
        </authorList>
    </citation>
    <scope>NUCLEOTIDE SEQUENCE [LARGE SCALE GENOMIC DNA]</scope>
    <source>
        <strain evidence="15 16">A5K-106</strain>
    </source>
</reference>
<feature type="transmembrane region" description="Helical" evidence="13">
    <location>
        <begin position="275"/>
        <end position="294"/>
    </location>
</feature>
<evidence type="ECO:0000256" key="5">
    <source>
        <dbReference type="ARBA" id="ARBA00022475"/>
    </source>
</evidence>
<keyword evidence="11" id="KW-0406">Ion transport</keyword>
<keyword evidence="16" id="KW-1185">Reference proteome</keyword>
<dbReference type="GO" id="GO:0015297">
    <property type="term" value="F:antiporter activity"/>
    <property type="evidence" value="ECO:0007669"/>
    <property type="project" value="UniProtKB-KW"/>
</dbReference>
<evidence type="ECO:0000256" key="4">
    <source>
        <dbReference type="ARBA" id="ARBA00022449"/>
    </source>
</evidence>
<dbReference type="KEGG" id="tact:SG35_017695"/>
<dbReference type="SUPFAM" id="SSF51735">
    <property type="entry name" value="NAD(P)-binding Rossmann-fold domains"/>
    <property type="match status" value="1"/>
</dbReference>
<feature type="domain" description="RCK N-terminal" evidence="14">
    <location>
        <begin position="410"/>
        <end position="526"/>
    </location>
</feature>
<keyword evidence="8 13" id="KW-0812">Transmembrane</keyword>
<dbReference type="RefSeq" id="WP_044833908.1">
    <property type="nucleotide sequence ID" value="NZ_CP059735.1"/>
</dbReference>
<comment type="subcellular location">
    <subcellularLocation>
        <location evidence="1">Cell inner membrane</location>
        <topology evidence="1">Multi-pass membrane protein</topology>
    </subcellularLocation>
</comment>
<dbReference type="EMBL" id="CP059735">
    <property type="protein sequence ID" value="WDD97170.1"/>
    <property type="molecule type" value="Genomic_DNA"/>
</dbReference>
<evidence type="ECO:0000313" key="16">
    <source>
        <dbReference type="Proteomes" id="UP000032568"/>
    </source>
</evidence>
<dbReference type="Pfam" id="PF00999">
    <property type="entry name" value="Na_H_Exchanger"/>
    <property type="match status" value="1"/>
</dbReference>
<feature type="transmembrane region" description="Helical" evidence="13">
    <location>
        <begin position="300"/>
        <end position="320"/>
    </location>
</feature>
<evidence type="ECO:0000256" key="8">
    <source>
        <dbReference type="ARBA" id="ARBA00022692"/>
    </source>
</evidence>
<evidence type="ECO:0000256" key="3">
    <source>
        <dbReference type="ARBA" id="ARBA00022448"/>
    </source>
</evidence>
<dbReference type="Gene3D" id="1.20.1530.20">
    <property type="match status" value="1"/>
</dbReference>
<dbReference type="GO" id="GO:0005886">
    <property type="term" value="C:plasma membrane"/>
    <property type="evidence" value="ECO:0007669"/>
    <property type="project" value="UniProtKB-SubCell"/>
</dbReference>
<keyword evidence="6" id="KW-0997">Cell inner membrane</keyword>
<dbReference type="InterPro" id="IPR003148">
    <property type="entry name" value="RCK_N"/>
</dbReference>
<dbReference type="InterPro" id="IPR006153">
    <property type="entry name" value="Cation/H_exchanger_TM"/>
</dbReference>
<reference evidence="15 16" key="2">
    <citation type="journal article" date="2022" name="Mar. Drugs">
        <title>Bioassay-Guided Fractionation Leads to the Detection of Cholic Acid Generated by the Rare Thalassomonas sp.</title>
        <authorList>
            <person name="Pheiffer F."/>
            <person name="Schneider Y.K."/>
            <person name="Hansen E.H."/>
            <person name="Andersen J.H."/>
            <person name="Isaksson J."/>
            <person name="Busche T."/>
            <person name="R C."/>
            <person name="Kalinowski J."/>
            <person name="Zyl L.V."/>
            <person name="Trindade M."/>
        </authorList>
    </citation>
    <scope>NUCLEOTIDE SEQUENCE [LARGE SCALE GENOMIC DNA]</scope>
    <source>
        <strain evidence="15 16">A5K-106</strain>
    </source>
</reference>
<feature type="transmembrane region" description="Helical" evidence="13">
    <location>
        <begin position="148"/>
        <end position="171"/>
    </location>
</feature>
<evidence type="ECO:0000256" key="9">
    <source>
        <dbReference type="ARBA" id="ARBA00022958"/>
    </source>
</evidence>
<keyword evidence="5" id="KW-1003">Cell membrane</keyword>
<evidence type="ECO:0000256" key="13">
    <source>
        <dbReference type="SAM" id="Phobius"/>
    </source>
</evidence>
<dbReference type="Proteomes" id="UP000032568">
    <property type="component" value="Chromosome"/>
</dbReference>
<evidence type="ECO:0000256" key="11">
    <source>
        <dbReference type="ARBA" id="ARBA00023065"/>
    </source>
</evidence>
<dbReference type="NCBIfam" id="TIGR00932">
    <property type="entry name" value="2a37"/>
    <property type="match status" value="1"/>
</dbReference>
<evidence type="ECO:0000256" key="7">
    <source>
        <dbReference type="ARBA" id="ARBA00022538"/>
    </source>
</evidence>
<keyword evidence="12 13" id="KW-0472">Membrane</keyword>
<evidence type="ECO:0000313" key="15">
    <source>
        <dbReference type="EMBL" id="WDD97170.1"/>
    </source>
</evidence>
<organism evidence="15 16">
    <name type="scientific">Thalassomonas actiniarum</name>
    <dbReference type="NCBI Taxonomy" id="485447"/>
    <lineage>
        <taxon>Bacteria</taxon>
        <taxon>Pseudomonadati</taxon>
        <taxon>Pseudomonadota</taxon>
        <taxon>Gammaproteobacteria</taxon>
        <taxon>Alteromonadales</taxon>
        <taxon>Colwelliaceae</taxon>
        <taxon>Thalassomonas</taxon>
    </lineage>
</organism>
<keyword evidence="9" id="KW-0630">Potassium</keyword>
<feature type="transmembrane region" description="Helical" evidence="13">
    <location>
        <begin position="31"/>
        <end position="50"/>
    </location>
</feature>
<dbReference type="FunFam" id="1.20.1530.20:FF:000001">
    <property type="entry name" value="Glutathione-regulated potassium-efflux system protein KefB"/>
    <property type="match status" value="1"/>
</dbReference>
<dbReference type="PRINTS" id="PR00335">
    <property type="entry name" value="KUPTAKETRKA"/>
</dbReference>
<dbReference type="AlphaFoldDB" id="A0AAE9YKH1"/>
<feature type="transmembrane region" description="Helical" evidence="13">
    <location>
        <begin position="365"/>
        <end position="383"/>
    </location>
</feature>
<dbReference type="InterPro" id="IPR006036">
    <property type="entry name" value="K_uptake_TrkA"/>
</dbReference>
<sequence length="617" mass="66722">MAMGLMEQAFVFLGAGVVTVPIAKRLGLGSVLGYLIAGVIIGPYVLGIVGSHLENVMHFAEFGVVMMLFLVGLELQPSILWKLRVPIVGLGGAQVVLSTALLTAVALLFGLSWQMALAVGMILALSSTAIVLQLLNENGLMKTELGQSSFAVLLFQDIAVIPMLALMPLLAMAGAATTEPAAGQLTGYQHALQLVAVIGGIILAGKFLLRPLFRIIAQTKMREIFTATALFLVVGIALLMDSIGVSAALGTFLAGVVLAESEYRHELEAEIAPFKGLLLGLFFISVGASINFAILLAKPVFILALVFGLILCKMLVLFVLGKLFKMQGINRWFFSFALAQSGEFCFVLFTFASQHHILTPDITEPLVVVVALSMAVTPLLMIVNNKVVEPFFSGADSQEEIEADHIDDGDTPVILAGMGRFGQIVSRLLIMKGHQVTVLEHDATQVELVRKFENKVFYGDASRPDLLHAAGAETAKLLIVAVDEHEKTLEIVEHARKHYPHLKILVRAVGRLEVHELQESGADIIVRETFHSALNLAEQALTSLGVEAEEARRSAAIFKEHDERNIIAMAELYGDEKGYRSQAQENYRALAAVLQADSQDARAFNEQCDETSGKCPD</sequence>
<evidence type="ECO:0000256" key="2">
    <source>
        <dbReference type="ARBA" id="ARBA00005551"/>
    </source>
</evidence>
<dbReference type="InterPro" id="IPR004771">
    <property type="entry name" value="K/H_exchanger"/>
</dbReference>
<keyword evidence="4" id="KW-0050">Antiport</keyword>
<evidence type="ECO:0000256" key="10">
    <source>
        <dbReference type="ARBA" id="ARBA00022989"/>
    </source>
</evidence>
<dbReference type="GO" id="GO:1902600">
    <property type="term" value="P:proton transmembrane transport"/>
    <property type="evidence" value="ECO:0007669"/>
    <property type="project" value="InterPro"/>
</dbReference>
<dbReference type="PROSITE" id="PS51201">
    <property type="entry name" value="RCK_N"/>
    <property type="match status" value="1"/>
</dbReference>
<dbReference type="GO" id="GO:0015079">
    <property type="term" value="F:potassium ion transmembrane transporter activity"/>
    <property type="evidence" value="ECO:0007669"/>
    <property type="project" value="InterPro"/>
</dbReference>
<dbReference type="InterPro" id="IPR036291">
    <property type="entry name" value="NAD(P)-bd_dom_sf"/>
</dbReference>
<dbReference type="FunFam" id="3.40.50.720:FF:000036">
    <property type="entry name" value="Glutathione-regulated potassium-efflux system protein KefB"/>
    <property type="match status" value="1"/>
</dbReference>
<feature type="transmembrane region" description="Helical" evidence="13">
    <location>
        <begin position="115"/>
        <end position="136"/>
    </location>
</feature>
<feature type="transmembrane region" description="Helical" evidence="13">
    <location>
        <begin position="332"/>
        <end position="353"/>
    </location>
</feature>
<name>A0AAE9YKH1_9GAMM</name>
<evidence type="ECO:0000256" key="12">
    <source>
        <dbReference type="ARBA" id="ARBA00023136"/>
    </source>
</evidence>
<evidence type="ECO:0000256" key="1">
    <source>
        <dbReference type="ARBA" id="ARBA00004429"/>
    </source>
</evidence>
<feature type="transmembrane region" description="Helical" evidence="13">
    <location>
        <begin position="191"/>
        <end position="209"/>
    </location>
</feature>
<feature type="transmembrane region" description="Helical" evidence="13">
    <location>
        <begin position="87"/>
        <end position="109"/>
    </location>
</feature>
<dbReference type="PANTHER" id="PTHR46157">
    <property type="entry name" value="K(+) EFFLUX ANTIPORTER 3, CHLOROPLASTIC"/>
    <property type="match status" value="1"/>
</dbReference>
<proteinExistence type="inferred from homology"/>
<comment type="similarity">
    <text evidence="2">Belongs to the monovalent cation:proton antiporter 2 (CPA2) transporter (TC 2.A.37) family.</text>
</comment>
<evidence type="ECO:0000256" key="6">
    <source>
        <dbReference type="ARBA" id="ARBA00022519"/>
    </source>
</evidence>
<dbReference type="Pfam" id="PF02254">
    <property type="entry name" value="TrkA_N"/>
    <property type="match status" value="1"/>
</dbReference>
<gene>
    <name evidence="15" type="ORF">SG35_017695</name>
</gene>
<dbReference type="InterPro" id="IPR038770">
    <property type="entry name" value="Na+/solute_symporter_sf"/>
</dbReference>
<evidence type="ECO:0000259" key="14">
    <source>
        <dbReference type="PROSITE" id="PS51201"/>
    </source>
</evidence>
<keyword evidence="10 13" id="KW-1133">Transmembrane helix</keyword>
<keyword evidence="3" id="KW-0813">Transport</keyword>
<accession>A0AAE9YKH1</accession>
<dbReference type="PANTHER" id="PTHR46157:SF4">
    <property type="entry name" value="K(+) EFFLUX ANTIPORTER 3, CHLOROPLASTIC"/>
    <property type="match status" value="1"/>
</dbReference>
<feature type="transmembrane region" description="Helical" evidence="13">
    <location>
        <begin position="56"/>
        <end position="75"/>
    </location>
</feature>
<protein>
    <submittedName>
        <fullName evidence="15">Cation:proton antiporter</fullName>
    </submittedName>
</protein>
<keyword evidence="7" id="KW-0633">Potassium transport</keyword>
<dbReference type="Gene3D" id="3.40.50.720">
    <property type="entry name" value="NAD(P)-binding Rossmann-like Domain"/>
    <property type="match status" value="1"/>
</dbReference>